<feature type="domain" description="ABC-2 type transporter transmembrane" evidence="6">
    <location>
        <begin position="32"/>
        <end position="241"/>
    </location>
</feature>
<dbReference type="Pfam" id="PF01061">
    <property type="entry name" value="ABC2_membrane"/>
    <property type="match status" value="1"/>
</dbReference>
<comment type="subcellular location">
    <subcellularLocation>
        <location evidence="1">Membrane</location>
        <topology evidence="1">Multi-pass membrane protein</topology>
    </subcellularLocation>
</comment>
<dbReference type="Proteomes" id="UP000053171">
    <property type="component" value="Unassembled WGS sequence"/>
</dbReference>
<feature type="transmembrane region" description="Helical" evidence="5">
    <location>
        <begin position="99"/>
        <end position="121"/>
    </location>
</feature>
<reference evidence="8 10" key="4">
    <citation type="submission" date="2020-12" db="EMBL/GenBank/DDBJ databases">
        <title>FDA dAtabase for Regulatory Grade micrObial Sequences (FDA-ARGOS): Supporting development and validation of Infectious Disease Dx tests.</title>
        <authorList>
            <person name="Sproer C."/>
            <person name="Gronow S."/>
            <person name="Severitt S."/>
            <person name="Schroder I."/>
            <person name="Tallon L."/>
            <person name="Sadzewicz L."/>
            <person name="Zhao X."/>
            <person name="Boylan J."/>
            <person name="Ott S."/>
            <person name="Bowen H."/>
            <person name="Vavikolanu K."/>
            <person name="Mehta A."/>
            <person name="Aluvathingal J."/>
            <person name="Nadendla S."/>
            <person name="Lowell S."/>
            <person name="Myers T."/>
            <person name="Yan Y."/>
            <person name="Sichtig H."/>
        </authorList>
    </citation>
    <scope>NUCLEOTIDE SEQUENCE [LARGE SCALE GENOMIC DNA]</scope>
    <source>
        <strain evidence="8 10">FDAARGOS_864</strain>
    </source>
</reference>
<evidence type="ECO:0000313" key="8">
    <source>
        <dbReference type="EMBL" id="QPT54322.1"/>
    </source>
</evidence>
<dbReference type="GeneID" id="61262499"/>
<dbReference type="InterPro" id="IPR013525">
    <property type="entry name" value="ABC2_TM"/>
</dbReference>
<evidence type="ECO:0000256" key="5">
    <source>
        <dbReference type="SAM" id="Phobius"/>
    </source>
</evidence>
<evidence type="ECO:0000313" key="7">
    <source>
        <dbReference type="EMBL" id="OAX52409.1"/>
    </source>
</evidence>
<sequence>MSTAVSETPRTDRAAHTSPYRLSFLGILRAEVLKFRTLVSSWVLMIVTIALMAGMAAMAAWSVNFMTSASQSVSQDPAAAEGGAEMQASLSGNVHDLAVMTPTAGATLGFIVVGAMAVMILSTEFGTKSIISTFTAAPRRWAVYVAKALVISVFSALVALISAVVSYPLTQLILSDDDAHFDFTDSGYWTCVLGLLVVFVLTSWMGLGLAALLRNSAGAIVVVVVVLFVLPLVWSFLTNLDWANDFMPYLPMNLANTLTTASDPVGDPQRVPAGWWYALWCAVPLVAGFFSFTRRDPK</sequence>
<organism evidence="7 9">
    <name type="scientific">Rothia kristinae</name>
    <dbReference type="NCBI Taxonomy" id="37923"/>
    <lineage>
        <taxon>Bacteria</taxon>
        <taxon>Bacillati</taxon>
        <taxon>Actinomycetota</taxon>
        <taxon>Actinomycetes</taxon>
        <taxon>Micrococcales</taxon>
        <taxon>Micrococcaceae</taxon>
        <taxon>Rothia</taxon>
    </lineage>
</organism>
<evidence type="ECO:0000313" key="9">
    <source>
        <dbReference type="Proteomes" id="UP000053171"/>
    </source>
</evidence>
<evidence type="ECO:0000256" key="3">
    <source>
        <dbReference type="ARBA" id="ARBA00022989"/>
    </source>
</evidence>
<reference evidence="7 9" key="3">
    <citation type="submission" date="2016-06" db="EMBL/GenBank/DDBJ databases">
        <title>Identification of putative biosynthetic pathways for the production of bioactive secondary metabolites by the marine actinomycete Kocuria kristinae RUTW2-3.</title>
        <authorList>
            <person name="Waterworth S.C."/>
            <person name="Walmsley T.A."/>
            <person name="Matongo T."/>
            <person name="Davies-Coleman M.T."/>
            <person name="Dorrington R.A."/>
        </authorList>
    </citation>
    <scope>NUCLEOTIDE SEQUENCE [LARGE SCALE GENOMIC DNA]</scope>
    <source>
        <strain evidence="9">RuSp02-3</strain>
        <strain evidence="7">RUTW2-3</strain>
    </source>
</reference>
<dbReference type="EMBL" id="CP065738">
    <property type="protein sequence ID" value="QPT54322.1"/>
    <property type="molecule type" value="Genomic_DNA"/>
</dbReference>
<evidence type="ECO:0000256" key="4">
    <source>
        <dbReference type="ARBA" id="ARBA00023136"/>
    </source>
</evidence>
<feature type="transmembrane region" description="Helical" evidence="5">
    <location>
        <begin position="42"/>
        <end position="63"/>
    </location>
</feature>
<evidence type="ECO:0000256" key="1">
    <source>
        <dbReference type="ARBA" id="ARBA00004141"/>
    </source>
</evidence>
<dbReference type="PANTHER" id="PTHR37305">
    <property type="entry name" value="INTEGRAL MEMBRANE PROTEIN-RELATED"/>
    <property type="match status" value="1"/>
</dbReference>
<dbReference type="EMBL" id="LJBJ02000004">
    <property type="protein sequence ID" value="OAX52409.1"/>
    <property type="molecule type" value="Genomic_DNA"/>
</dbReference>
<proteinExistence type="predicted"/>
<dbReference type="KEGG" id="rkr:I6G21_03855"/>
<feature type="transmembrane region" description="Helical" evidence="5">
    <location>
        <begin position="141"/>
        <end position="167"/>
    </location>
</feature>
<dbReference type="AlphaFoldDB" id="A0A199NTK0"/>
<keyword evidence="4 5" id="KW-0472">Membrane</keyword>
<feature type="transmembrane region" description="Helical" evidence="5">
    <location>
        <begin position="187"/>
        <end position="212"/>
    </location>
</feature>
<accession>A0A199NTK0</accession>
<reference evidence="7" key="1">
    <citation type="submission" date="2016-04" db="EMBL/GenBank/DDBJ databases">
        <authorList>
            <person name="Evans L.H."/>
            <person name="Alamgir A."/>
            <person name="Owens N."/>
            <person name="Weber N.D."/>
            <person name="Virtaneva K."/>
            <person name="Barbian K."/>
            <person name="Babar A."/>
            <person name="Rosenke K."/>
        </authorList>
    </citation>
    <scope>NUCLEOTIDE SEQUENCE [LARGE SCALE GENOMIC DNA]</scope>
    <source>
        <strain evidence="7">RUTW2-3</strain>
    </source>
</reference>
<dbReference type="GO" id="GO:0005886">
    <property type="term" value="C:plasma membrane"/>
    <property type="evidence" value="ECO:0007669"/>
    <property type="project" value="UniProtKB-SubCell"/>
</dbReference>
<dbReference type="GO" id="GO:0140359">
    <property type="term" value="F:ABC-type transporter activity"/>
    <property type="evidence" value="ECO:0007669"/>
    <property type="project" value="InterPro"/>
</dbReference>
<gene>
    <name evidence="7" type="ORF">AN277_0203370</name>
    <name evidence="8" type="ORF">I6G21_03855</name>
</gene>
<dbReference type="Proteomes" id="UP000594975">
    <property type="component" value="Chromosome"/>
</dbReference>
<evidence type="ECO:0000313" key="10">
    <source>
        <dbReference type="Proteomes" id="UP000594975"/>
    </source>
</evidence>
<evidence type="ECO:0000256" key="2">
    <source>
        <dbReference type="ARBA" id="ARBA00022692"/>
    </source>
</evidence>
<dbReference type="PANTHER" id="PTHR37305:SF1">
    <property type="entry name" value="MEMBRANE PROTEIN"/>
    <property type="match status" value="1"/>
</dbReference>
<protein>
    <submittedName>
        <fullName evidence="8">ABC transporter permease subunit</fullName>
    </submittedName>
</protein>
<feature type="transmembrane region" description="Helical" evidence="5">
    <location>
        <begin position="219"/>
        <end position="237"/>
    </location>
</feature>
<keyword evidence="3 5" id="KW-1133">Transmembrane helix</keyword>
<dbReference type="RefSeq" id="WP_064725070.1">
    <property type="nucleotide sequence ID" value="NZ_CP065738.1"/>
</dbReference>
<keyword evidence="2 5" id="KW-0812">Transmembrane</keyword>
<keyword evidence="9" id="KW-1185">Reference proteome</keyword>
<name>A0A199NTK0_9MICC</name>
<evidence type="ECO:0000259" key="6">
    <source>
        <dbReference type="Pfam" id="PF01061"/>
    </source>
</evidence>
<feature type="transmembrane region" description="Helical" evidence="5">
    <location>
        <begin position="274"/>
        <end position="292"/>
    </location>
</feature>
<reference evidence="9" key="2">
    <citation type="submission" date="2016-04" db="EMBL/GenBank/DDBJ databases">
        <authorList>
            <person name="Waterworth S."/>
            <person name="Matcher G."/>
        </authorList>
    </citation>
    <scope>NUCLEOTIDE SEQUENCE [LARGE SCALE GENOMIC DNA]</scope>
    <source>
        <strain evidence="9">RuSp02-3</strain>
    </source>
</reference>